<organism evidence="2 3">
    <name type="scientific">Ramlibacter tataouinensis</name>
    <dbReference type="NCBI Taxonomy" id="94132"/>
    <lineage>
        <taxon>Bacteria</taxon>
        <taxon>Pseudomonadati</taxon>
        <taxon>Pseudomonadota</taxon>
        <taxon>Betaproteobacteria</taxon>
        <taxon>Burkholderiales</taxon>
        <taxon>Comamonadaceae</taxon>
        <taxon>Ramlibacter</taxon>
    </lineage>
</organism>
<keyword evidence="3" id="KW-1185">Reference proteome</keyword>
<dbReference type="AlphaFoldDB" id="A0A127JT31"/>
<accession>A0A127JT31</accession>
<dbReference type="OrthoDB" id="10003692at2"/>
<feature type="region of interest" description="Disordered" evidence="1">
    <location>
        <begin position="37"/>
        <end position="70"/>
    </location>
</feature>
<dbReference type="RefSeq" id="WP_061498749.1">
    <property type="nucleotide sequence ID" value="NZ_CP010951.1"/>
</dbReference>
<sequence length="70" mass="7653">MTPEKERRPARDEFEVAYYTKELGRPLQRKMLQQRLKDLSGGSAGVAAAHHGDQPAAPDAAPPLRADRAG</sequence>
<evidence type="ECO:0000256" key="1">
    <source>
        <dbReference type="SAM" id="MobiDB-lite"/>
    </source>
</evidence>
<feature type="compositionally biased region" description="Low complexity" evidence="1">
    <location>
        <begin position="45"/>
        <end position="64"/>
    </location>
</feature>
<protein>
    <submittedName>
        <fullName evidence="2">Uncharacterized protein</fullName>
    </submittedName>
</protein>
<evidence type="ECO:0000313" key="3">
    <source>
        <dbReference type="Proteomes" id="UP000070433"/>
    </source>
</evidence>
<dbReference type="Proteomes" id="UP000070433">
    <property type="component" value="Chromosome"/>
</dbReference>
<reference evidence="2 3" key="1">
    <citation type="journal article" date="2014" name="Int. J. Syst. Evol. Microbiol.">
        <title>Ramlibacter solisilvae sp. nov., isolated from forest soil, and emended description of the genus Ramlibacter.</title>
        <authorList>
            <person name="Lee H.J."/>
            <person name="Lee S.H."/>
            <person name="Lee S.S."/>
            <person name="Lee J.S."/>
            <person name="Kim Y."/>
            <person name="Kim S.C."/>
            <person name="Jeon C.O."/>
        </authorList>
    </citation>
    <scope>NUCLEOTIDE SEQUENCE [LARGE SCALE GENOMIC DNA]</scope>
    <source>
        <strain evidence="2 3">5-10</strain>
    </source>
</reference>
<evidence type="ECO:0000313" key="2">
    <source>
        <dbReference type="EMBL" id="AMO23161.1"/>
    </source>
</evidence>
<name>A0A127JT31_9BURK</name>
<dbReference type="EMBL" id="CP010951">
    <property type="protein sequence ID" value="AMO23161.1"/>
    <property type="molecule type" value="Genomic_DNA"/>
</dbReference>
<gene>
    <name evidence="2" type="ORF">UC35_09980</name>
</gene>
<proteinExistence type="predicted"/>